<evidence type="ECO:0000256" key="3">
    <source>
        <dbReference type="ARBA" id="ARBA00022737"/>
    </source>
</evidence>
<dbReference type="SUPFAM" id="SSF56436">
    <property type="entry name" value="C-type lectin-like"/>
    <property type="match status" value="2"/>
</dbReference>
<feature type="disulfide bond" evidence="5">
    <location>
        <begin position="133"/>
        <end position="202"/>
    </location>
</feature>
<dbReference type="PANTHER" id="PTHR22804:SF40">
    <property type="entry name" value="HYALURONAN AND PROTEOGLYCAN LINK PROTEIN 3"/>
    <property type="match status" value="1"/>
</dbReference>
<evidence type="ECO:0000313" key="8">
    <source>
        <dbReference type="Proteomes" id="UP001176940"/>
    </source>
</evidence>
<dbReference type="PROSITE" id="PS50963">
    <property type="entry name" value="LINK_2"/>
    <property type="match status" value="2"/>
</dbReference>
<keyword evidence="3" id="KW-0677">Repeat</keyword>
<dbReference type="InterPro" id="IPR016186">
    <property type="entry name" value="C-type_lectin-like/link_sf"/>
</dbReference>
<name>A0ABN9KUJ2_9NEOB</name>
<dbReference type="CDD" id="cd03518">
    <property type="entry name" value="Link_domain_HAPLN_module_1"/>
    <property type="match status" value="1"/>
</dbReference>
<sequence>MCFTNKILLFTGVVFPYQPRHGRYQLNFHDAKKACEAQDSMMSSFEQLFRAWEEGLDWCNAGWLMDGTVQYPITLPREPCGGKETAPGVRSYGERHKHLHKYDVFCFSSALKGRVYYLEHPEKLTFEEARDACVQDGAQIAKIGQLYAAWKFVDLDRCDAGWLDDGSVRYPVAFPRLNCGPPEPGVRSFGFPEKHTKHGVYCYKMS</sequence>
<keyword evidence="8" id="KW-1185">Reference proteome</keyword>
<feature type="disulfide bond" evidence="5">
    <location>
        <begin position="158"/>
        <end position="179"/>
    </location>
</feature>
<evidence type="ECO:0000256" key="4">
    <source>
        <dbReference type="ARBA" id="ARBA00023157"/>
    </source>
</evidence>
<dbReference type="PROSITE" id="PS01241">
    <property type="entry name" value="LINK_1"/>
    <property type="match status" value="1"/>
</dbReference>
<feature type="domain" description="Link" evidence="6">
    <location>
        <begin position="13"/>
        <end position="108"/>
    </location>
</feature>
<dbReference type="Gene3D" id="3.10.100.10">
    <property type="entry name" value="Mannose-Binding Protein A, subunit A"/>
    <property type="match status" value="2"/>
</dbReference>
<keyword evidence="2" id="KW-0964">Secreted</keyword>
<dbReference type="InterPro" id="IPR000538">
    <property type="entry name" value="Link_dom"/>
</dbReference>
<dbReference type="InterPro" id="IPR016187">
    <property type="entry name" value="CTDL_fold"/>
</dbReference>
<dbReference type="Pfam" id="PF00193">
    <property type="entry name" value="Xlink"/>
    <property type="match status" value="2"/>
</dbReference>
<comment type="caution">
    <text evidence="7">The sequence shown here is derived from an EMBL/GenBank/DDBJ whole genome shotgun (WGS) entry which is preliminary data.</text>
</comment>
<comment type="subcellular location">
    <subcellularLocation>
        <location evidence="1">Secreted</location>
    </subcellularLocation>
</comment>
<feature type="domain" description="Link" evidence="6">
    <location>
        <begin position="113"/>
        <end position="204"/>
    </location>
</feature>
<reference evidence="7" key="1">
    <citation type="submission" date="2023-07" db="EMBL/GenBank/DDBJ databases">
        <authorList>
            <person name="Stuckert A."/>
        </authorList>
    </citation>
    <scope>NUCLEOTIDE SEQUENCE</scope>
</reference>
<evidence type="ECO:0000256" key="5">
    <source>
        <dbReference type="PROSITE-ProRule" id="PRU00323"/>
    </source>
</evidence>
<dbReference type="SMART" id="SM00445">
    <property type="entry name" value="LINK"/>
    <property type="match status" value="2"/>
</dbReference>
<proteinExistence type="predicted"/>
<feature type="disulfide bond" evidence="5">
    <location>
        <begin position="59"/>
        <end position="80"/>
    </location>
</feature>
<dbReference type="CDD" id="cd03519">
    <property type="entry name" value="Link_domain_HAPLN_module_2"/>
    <property type="match status" value="1"/>
</dbReference>
<organism evidence="7 8">
    <name type="scientific">Ranitomeya imitator</name>
    <name type="common">mimic poison frog</name>
    <dbReference type="NCBI Taxonomy" id="111125"/>
    <lineage>
        <taxon>Eukaryota</taxon>
        <taxon>Metazoa</taxon>
        <taxon>Chordata</taxon>
        <taxon>Craniata</taxon>
        <taxon>Vertebrata</taxon>
        <taxon>Euteleostomi</taxon>
        <taxon>Amphibia</taxon>
        <taxon>Batrachia</taxon>
        <taxon>Anura</taxon>
        <taxon>Neobatrachia</taxon>
        <taxon>Hyloidea</taxon>
        <taxon>Dendrobatidae</taxon>
        <taxon>Dendrobatinae</taxon>
        <taxon>Ranitomeya</taxon>
    </lineage>
</organism>
<keyword evidence="4 5" id="KW-1015">Disulfide bond</keyword>
<protein>
    <recommendedName>
        <fullName evidence="6">Link domain-containing protein</fullName>
    </recommendedName>
</protein>
<evidence type="ECO:0000313" key="7">
    <source>
        <dbReference type="EMBL" id="CAJ0920265.1"/>
    </source>
</evidence>
<evidence type="ECO:0000259" key="6">
    <source>
        <dbReference type="PROSITE" id="PS50963"/>
    </source>
</evidence>
<dbReference type="EMBL" id="CAUEEQ010001570">
    <property type="protein sequence ID" value="CAJ0920265.1"/>
    <property type="molecule type" value="Genomic_DNA"/>
</dbReference>
<dbReference type="Proteomes" id="UP001176940">
    <property type="component" value="Unassembled WGS sequence"/>
</dbReference>
<dbReference type="PANTHER" id="PTHR22804">
    <property type="entry name" value="AGGRECAN/VERSICAN PROTEOGLYCAN"/>
    <property type="match status" value="1"/>
</dbReference>
<dbReference type="InterPro" id="IPR050691">
    <property type="entry name" value="Hyaluronan_bind_Proteoglycan"/>
</dbReference>
<dbReference type="PRINTS" id="PR01265">
    <property type="entry name" value="LINKMODULE"/>
</dbReference>
<gene>
    <name evidence="7" type="ORF">RIMI_LOCUS1222959</name>
</gene>
<accession>A0ABN9KUJ2</accession>
<evidence type="ECO:0000256" key="2">
    <source>
        <dbReference type="ARBA" id="ARBA00022525"/>
    </source>
</evidence>
<evidence type="ECO:0000256" key="1">
    <source>
        <dbReference type="ARBA" id="ARBA00004613"/>
    </source>
</evidence>
<comment type="caution">
    <text evidence="5">Lacks conserved residue(s) required for the propagation of feature annotation.</text>
</comment>